<evidence type="ECO:0000313" key="2">
    <source>
        <dbReference type="EMBL" id="SAL23191.1"/>
    </source>
</evidence>
<dbReference type="AlphaFoldDB" id="A0A158FUA6"/>
<organism evidence="2 3">
    <name type="scientific">Caballeronia choica</name>
    <dbReference type="NCBI Taxonomy" id="326476"/>
    <lineage>
        <taxon>Bacteria</taxon>
        <taxon>Pseudomonadati</taxon>
        <taxon>Pseudomonadota</taxon>
        <taxon>Betaproteobacteria</taxon>
        <taxon>Burkholderiales</taxon>
        <taxon>Burkholderiaceae</taxon>
        <taxon>Caballeronia</taxon>
    </lineage>
</organism>
<evidence type="ECO:0000313" key="3">
    <source>
        <dbReference type="Proteomes" id="UP000054770"/>
    </source>
</evidence>
<dbReference type="RefSeq" id="WP_087643199.1">
    <property type="nucleotide sequence ID" value="NZ_FCON02000007.1"/>
</dbReference>
<proteinExistence type="predicted"/>
<feature type="transmembrane region" description="Helical" evidence="1">
    <location>
        <begin position="188"/>
        <end position="207"/>
    </location>
</feature>
<feature type="transmembrane region" description="Helical" evidence="1">
    <location>
        <begin position="131"/>
        <end position="149"/>
    </location>
</feature>
<dbReference type="OrthoDB" id="6059252at2"/>
<feature type="transmembrane region" description="Helical" evidence="1">
    <location>
        <begin position="26"/>
        <end position="47"/>
    </location>
</feature>
<accession>A0A158FUA6</accession>
<keyword evidence="3" id="KW-1185">Reference proteome</keyword>
<dbReference type="EMBL" id="FCON02000007">
    <property type="protein sequence ID" value="SAL23191.1"/>
    <property type="molecule type" value="Genomic_DNA"/>
</dbReference>
<comment type="caution">
    <text evidence="2">The sequence shown here is derived from an EMBL/GenBank/DDBJ whole genome shotgun (WGS) entry which is preliminary data.</text>
</comment>
<dbReference type="InterPro" id="IPR009495">
    <property type="entry name" value="NrsF"/>
</dbReference>
<feature type="transmembrane region" description="Helical" evidence="1">
    <location>
        <begin position="90"/>
        <end position="111"/>
    </location>
</feature>
<keyword evidence="1" id="KW-0812">Transmembrane</keyword>
<feature type="transmembrane region" description="Helical" evidence="1">
    <location>
        <begin position="156"/>
        <end position="176"/>
    </location>
</feature>
<feature type="transmembrane region" description="Helical" evidence="1">
    <location>
        <begin position="59"/>
        <end position="78"/>
    </location>
</feature>
<protein>
    <recommendedName>
        <fullName evidence="4">Anti-sigma-F factor NrsF</fullName>
    </recommendedName>
</protein>
<dbReference type="Pfam" id="PF06532">
    <property type="entry name" value="NrsF"/>
    <property type="match status" value="1"/>
</dbReference>
<reference evidence="2" key="1">
    <citation type="submission" date="2016-01" db="EMBL/GenBank/DDBJ databases">
        <authorList>
            <person name="Peeters C."/>
        </authorList>
    </citation>
    <scope>NUCLEOTIDE SEQUENCE [LARGE SCALE GENOMIC DNA]</scope>
    <source>
        <strain evidence="2">LMG 22940</strain>
    </source>
</reference>
<keyword evidence="1" id="KW-0472">Membrane</keyword>
<keyword evidence="1" id="KW-1133">Transmembrane helix</keyword>
<sequence length="213" mass="22327">MKTDDFISMLANGVTPVDRHTLAKRFGVAMLIGAAGATLLVAVILGVRPDLVAVAATPIFWAKIALPLLLMIGALVTSTRLARPGVAPGGGWLLIGVPVAAVWVATLYVLASAPADERIAMALGKTWRVCPFNIAMLSVPGFMAVFWALKGLAPTRLAMTGAIGGLLAGSTATLAYCLHCPEMGIPFWGIWYVLGMLVPTVIGALLGPRLLRW</sequence>
<dbReference type="Proteomes" id="UP000054770">
    <property type="component" value="Unassembled WGS sequence"/>
</dbReference>
<evidence type="ECO:0008006" key="4">
    <source>
        <dbReference type="Google" id="ProtNLM"/>
    </source>
</evidence>
<gene>
    <name evidence="2" type="ORF">AWB68_00948</name>
</gene>
<evidence type="ECO:0000256" key="1">
    <source>
        <dbReference type="SAM" id="Phobius"/>
    </source>
</evidence>
<name>A0A158FUA6_9BURK</name>